<protein>
    <submittedName>
        <fullName evidence="10">CAAX prenyl protease 1 homolog</fullName>
    </submittedName>
</protein>
<evidence type="ECO:0000259" key="8">
    <source>
        <dbReference type="Pfam" id="PF16491"/>
    </source>
</evidence>
<gene>
    <name evidence="10" type="primary">LOC103511502</name>
</gene>
<sequence length="365" mass="42253">MFFALFTNDLYIASHLVQWFIGALQIYIGWREYRFIGNVKERPVPVQKYMKVETFNTLKSLNQRKLFAEIANESFGLFIQIVFSDELSHIALWNLSTTLSGGVSERWTTWVFISVITSKDFLLTLPGNFYVRLKLKEQSLFSTIQLLFLEFIAEQVFQLLLLNSLVNMCNLVVNVSKSSLIYTNFVLILFLALAREFIMDPLFDGHITPLQDTRITKELQPYLKIMEFPEGRIYLLKMSNQEDMPNAFTVGNRFFNTQKIIIADNVIGKNKQLNDCCTYKECVAVILHELGHVYYNHTIKSALLEVFITLSTIISFILLHEDFVFTSFGFVQTRPVKAFNFQSSLELDATKVKPDSKRDTRDDAN</sequence>
<evidence type="ECO:0000256" key="2">
    <source>
        <dbReference type="ARBA" id="ARBA00022723"/>
    </source>
</evidence>
<comment type="similarity">
    <text evidence="6">Belongs to the peptidase M48 family.</text>
</comment>
<evidence type="ECO:0000313" key="9">
    <source>
        <dbReference type="Proteomes" id="UP000079169"/>
    </source>
</evidence>
<dbReference type="RefSeq" id="XP_026681050.1">
    <property type="nucleotide sequence ID" value="XM_026825249.1"/>
</dbReference>
<proteinExistence type="inferred from homology"/>
<dbReference type="PANTHER" id="PTHR10120">
    <property type="entry name" value="CAAX PRENYL PROTEASE 1"/>
    <property type="match status" value="1"/>
</dbReference>
<accession>A0A3Q0J2T7</accession>
<keyword evidence="3 6" id="KW-0378">Hydrolase</keyword>
<comment type="cofactor">
    <cofactor evidence="6">
        <name>Zn(2+)</name>
        <dbReference type="ChEBI" id="CHEBI:29105"/>
    </cofactor>
    <text evidence="6">Binds 1 zinc ion per subunit.</text>
</comment>
<evidence type="ECO:0000313" key="10">
    <source>
        <dbReference type="RefSeq" id="XP_026681050.1"/>
    </source>
</evidence>
<feature type="domain" description="Peptidase M48" evidence="7">
    <location>
        <begin position="209"/>
        <end position="329"/>
    </location>
</feature>
<keyword evidence="2" id="KW-0479">Metal-binding</keyword>
<dbReference type="Pfam" id="PF16491">
    <property type="entry name" value="Peptidase_M48_N"/>
    <property type="match status" value="1"/>
</dbReference>
<dbReference type="STRING" id="121845.A0A3Q0J2T7"/>
<keyword evidence="1 6" id="KW-0645">Protease</keyword>
<dbReference type="InterPro" id="IPR001915">
    <property type="entry name" value="Peptidase_M48"/>
</dbReference>
<dbReference type="InterPro" id="IPR032456">
    <property type="entry name" value="Peptidase_M48_N"/>
</dbReference>
<dbReference type="Gene3D" id="3.30.2010.10">
    <property type="entry name" value="Metalloproteases ('zincins'), catalytic domain"/>
    <property type="match status" value="1"/>
</dbReference>
<dbReference type="GO" id="GO:0006508">
    <property type="term" value="P:proteolysis"/>
    <property type="evidence" value="ECO:0007669"/>
    <property type="project" value="UniProtKB-KW"/>
</dbReference>
<evidence type="ECO:0000256" key="5">
    <source>
        <dbReference type="ARBA" id="ARBA00023049"/>
    </source>
</evidence>
<evidence type="ECO:0000256" key="6">
    <source>
        <dbReference type="RuleBase" id="RU003983"/>
    </source>
</evidence>
<evidence type="ECO:0000259" key="7">
    <source>
        <dbReference type="Pfam" id="PF01435"/>
    </source>
</evidence>
<dbReference type="KEGG" id="dci:103511502"/>
<dbReference type="GO" id="GO:0004222">
    <property type="term" value="F:metalloendopeptidase activity"/>
    <property type="evidence" value="ECO:0007669"/>
    <property type="project" value="InterPro"/>
</dbReference>
<evidence type="ECO:0000256" key="1">
    <source>
        <dbReference type="ARBA" id="ARBA00022670"/>
    </source>
</evidence>
<dbReference type="GeneID" id="103511502"/>
<dbReference type="PaxDb" id="121845-A0A3Q0J2T7"/>
<reference evidence="10" key="1">
    <citation type="submission" date="2025-08" db="UniProtKB">
        <authorList>
            <consortium name="RefSeq"/>
        </authorList>
    </citation>
    <scope>IDENTIFICATION</scope>
</reference>
<keyword evidence="4 6" id="KW-0862">Zinc</keyword>
<dbReference type="Pfam" id="PF01435">
    <property type="entry name" value="Peptidase_M48"/>
    <property type="match status" value="1"/>
</dbReference>
<evidence type="ECO:0000256" key="3">
    <source>
        <dbReference type="ARBA" id="ARBA00022801"/>
    </source>
</evidence>
<dbReference type="AlphaFoldDB" id="A0A3Q0J2T7"/>
<feature type="domain" description="CAAX prenyl protease 1 N-terminal" evidence="8">
    <location>
        <begin position="33"/>
        <end position="194"/>
    </location>
</feature>
<keyword evidence="9" id="KW-1185">Reference proteome</keyword>
<name>A0A3Q0J2T7_DIACI</name>
<organism evidence="9 10">
    <name type="scientific">Diaphorina citri</name>
    <name type="common">Asian citrus psyllid</name>
    <dbReference type="NCBI Taxonomy" id="121845"/>
    <lineage>
        <taxon>Eukaryota</taxon>
        <taxon>Metazoa</taxon>
        <taxon>Ecdysozoa</taxon>
        <taxon>Arthropoda</taxon>
        <taxon>Hexapoda</taxon>
        <taxon>Insecta</taxon>
        <taxon>Pterygota</taxon>
        <taxon>Neoptera</taxon>
        <taxon>Paraneoptera</taxon>
        <taxon>Hemiptera</taxon>
        <taxon>Sternorrhyncha</taxon>
        <taxon>Psylloidea</taxon>
        <taxon>Psyllidae</taxon>
        <taxon>Diaphorininae</taxon>
        <taxon>Diaphorina</taxon>
    </lineage>
</organism>
<dbReference type="Proteomes" id="UP000079169">
    <property type="component" value="Unplaced"/>
</dbReference>
<dbReference type="GO" id="GO:0046872">
    <property type="term" value="F:metal ion binding"/>
    <property type="evidence" value="ECO:0007669"/>
    <property type="project" value="UniProtKB-KW"/>
</dbReference>
<evidence type="ECO:0000256" key="4">
    <source>
        <dbReference type="ARBA" id="ARBA00022833"/>
    </source>
</evidence>
<keyword evidence="5 6" id="KW-0482">Metalloprotease</keyword>